<keyword evidence="6 9" id="KW-0378">Hydrolase</keyword>
<comment type="catalytic activity">
    <reaction evidence="9 10">
        <text>Release of signal peptides from bacterial membrane prolipoproteins. Hydrolyzes -Xaa-Yaa-Zaa-|-(S,diacylglyceryl)Cys-, in which Xaa is hydrophobic (preferably Leu), and Yaa (Ala or Ser) and Zaa (Gly or Ala) have small, neutral side chains.</text>
        <dbReference type="EC" id="3.4.23.36"/>
    </reaction>
</comment>
<comment type="caution">
    <text evidence="12">The sequence shown here is derived from an EMBL/GenBank/DDBJ whole genome shotgun (WGS) entry which is preliminary data.</text>
</comment>
<keyword evidence="8 9" id="KW-0472">Membrane</keyword>
<comment type="subcellular location">
    <subcellularLocation>
        <location evidence="9">Cell membrane</location>
        <topology evidence="9">Multi-pass membrane protein</topology>
    </subcellularLocation>
</comment>
<proteinExistence type="inferred from homology"/>
<gene>
    <name evidence="9" type="primary">lspA</name>
    <name evidence="12" type="ORF">A2151_00030</name>
</gene>
<feature type="active site" evidence="9">
    <location>
        <position position="115"/>
    </location>
</feature>
<evidence type="ECO:0000256" key="11">
    <source>
        <dbReference type="RuleBase" id="RU004181"/>
    </source>
</evidence>
<comment type="function">
    <text evidence="9 10">This protein specifically catalyzes the removal of signal peptides from prolipoproteins.</text>
</comment>
<comment type="caution">
    <text evidence="9">Lacks conserved residue(s) required for the propagation of feature annotation.</text>
</comment>
<feature type="transmembrane region" description="Helical" evidence="9">
    <location>
        <begin position="88"/>
        <end position="105"/>
    </location>
</feature>
<dbReference type="PROSITE" id="PS00855">
    <property type="entry name" value="SPASE_II"/>
    <property type="match status" value="1"/>
</dbReference>
<feature type="transmembrane region" description="Helical" evidence="9">
    <location>
        <begin position="62"/>
        <end position="82"/>
    </location>
</feature>
<evidence type="ECO:0000256" key="9">
    <source>
        <dbReference type="HAMAP-Rule" id="MF_00161"/>
    </source>
</evidence>
<dbReference type="AlphaFoldDB" id="A0A1F6TJW4"/>
<comment type="similarity">
    <text evidence="1 9 11">Belongs to the peptidase A8 family.</text>
</comment>
<keyword evidence="5 9" id="KW-0064">Aspartyl protease</keyword>
<keyword evidence="2 9" id="KW-1003">Cell membrane</keyword>
<dbReference type="InterPro" id="IPR001872">
    <property type="entry name" value="Peptidase_A8"/>
</dbReference>
<accession>A0A1F6TJW4</accession>
<dbReference type="STRING" id="1817760.A2151_00030"/>
<dbReference type="Proteomes" id="UP000178885">
    <property type="component" value="Unassembled WGS sequence"/>
</dbReference>
<dbReference type="PANTHER" id="PTHR33695:SF1">
    <property type="entry name" value="LIPOPROTEIN SIGNAL PEPTIDASE"/>
    <property type="match status" value="1"/>
</dbReference>
<reference evidence="12 13" key="1">
    <citation type="journal article" date="2016" name="Nat. Commun.">
        <title>Thousands of microbial genomes shed light on interconnected biogeochemical processes in an aquifer system.</title>
        <authorList>
            <person name="Anantharaman K."/>
            <person name="Brown C.T."/>
            <person name="Hug L.A."/>
            <person name="Sharon I."/>
            <person name="Castelle C.J."/>
            <person name="Probst A.J."/>
            <person name="Thomas B.C."/>
            <person name="Singh A."/>
            <person name="Wilkins M.J."/>
            <person name="Karaoz U."/>
            <person name="Brodie E.L."/>
            <person name="Williams K.H."/>
            <person name="Hubbard S.S."/>
            <person name="Banfield J.F."/>
        </authorList>
    </citation>
    <scope>NUCLEOTIDE SEQUENCE [LARGE SCALE GENOMIC DNA]</scope>
</reference>
<keyword evidence="3 9" id="KW-0645">Protease</keyword>
<name>A0A1F6TJW4_9PROT</name>
<evidence type="ECO:0000256" key="1">
    <source>
        <dbReference type="ARBA" id="ARBA00006139"/>
    </source>
</evidence>
<evidence type="ECO:0000256" key="4">
    <source>
        <dbReference type="ARBA" id="ARBA00022692"/>
    </source>
</evidence>
<dbReference type="GO" id="GO:0005886">
    <property type="term" value="C:plasma membrane"/>
    <property type="evidence" value="ECO:0007669"/>
    <property type="project" value="UniProtKB-SubCell"/>
</dbReference>
<protein>
    <recommendedName>
        <fullName evidence="9">Lipoprotein signal peptidase</fullName>
        <ecNumber evidence="9">3.4.23.36</ecNumber>
    </recommendedName>
    <alternativeName>
        <fullName evidence="9">Prolipoprotein signal peptidase</fullName>
    </alternativeName>
    <alternativeName>
        <fullName evidence="9">Signal peptidase II</fullName>
        <shortName evidence="9">SPase II</shortName>
    </alternativeName>
</protein>
<sequence>MMRWLWISALVLVLDQASKYAAVGYLAGRGEVEFAPFLNLALVYNRGAAFGFLSAASGWQNLFFIAVASIAAVVIVLMLRRLGDKDKLVATGLSLILGGALGNLLDRLIHGSVIDFIDVYYPRAGDCLWLFVRSASGCHWPTFNIADSAITIGAALLILDALVAGRRAHGART</sequence>
<dbReference type="PRINTS" id="PR00781">
    <property type="entry name" value="LIPOSIGPTASE"/>
</dbReference>
<evidence type="ECO:0000313" key="12">
    <source>
        <dbReference type="EMBL" id="OGI45424.1"/>
    </source>
</evidence>
<dbReference type="NCBIfam" id="TIGR00077">
    <property type="entry name" value="lspA"/>
    <property type="match status" value="1"/>
</dbReference>
<evidence type="ECO:0000256" key="8">
    <source>
        <dbReference type="ARBA" id="ARBA00023136"/>
    </source>
</evidence>
<dbReference type="PANTHER" id="PTHR33695">
    <property type="entry name" value="LIPOPROTEIN SIGNAL PEPTIDASE"/>
    <property type="match status" value="1"/>
</dbReference>
<evidence type="ECO:0000256" key="7">
    <source>
        <dbReference type="ARBA" id="ARBA00022989"/>
    </source>
</evidence>
<keyword evidence="4 9" id="KW-0812">Transmembrane</keyword>
<dbReference type="EMBL" id="MFSU01000106">
    <property type="protein sequence ID" value="OGI45424.1"/>
    <property type="molecule type" value="Genomic_DNA"/>
</dbReference>
<evidence type="ECO:0000256" key="2">
    <source>
        <dbReference type="ARBA" id="ARBA00022475"/>
    </source>
</evidence>
<dbReference type="GO" id="GO:0004190">
    <property type="term" value="F:aspartic-type endopeptidase activity"/>
    <property type="evidence" value="ECO:0007669"/>
    <property type="project" value="UniProtKB-UniRule"/>
</dbReference>
<keyword evidence="7 9" id="KW-1133">Transmembrane helix</keyword>
<dbReference type="EC" id="3.4.23.36" evidence="9"/>
<comment type="pathway">
    <text evidence="9">Protein modification; lipoprotein biosynthesis (signal peptide cleavage).</text>
</comment>
<organism evidence="12 13">
    <name type="scientific">Candidatus Muproteobacteria bacterium RBG_16_65_34</name>
    <dbReference type="NCBI Taxonomy" id="1817760"/>
    <lineage>
        <taxon>Bacteria</taxon>
        <taxon>Pseudomonadati</taxon>
        <taxon>Pseudomonadota</taxon>
        <taxon>Candidatus Muproteobacteria</taxon>
    </lineage>
</organism>
<dbReference type="GO" id="GO:0006508">
    <property type="term" value="P:proteolysis"/>
    <property type="evidence" value="ECO:0007669"/>
    <property type="project" value="UniProtKB-KW"/>
</dbReference>
<evidence type="ECO:0000256" key="5">
    <source>
        <dbReference type="ARBA" id="ARBA00022750"/>
    </source>
</evidence>
<evidence type="ECO:0000256" key="3">
    <source>
        <dbReference type="ARBA" id="ARBA00022670"/>
    </source>
</evidence>
<evidence type="ECO:0000256" key="10">
    <source>
        <dbReference type="RuleBase" id="RU000594"/>
    </source>
</evidence>
<dbReference type="HAMAP" id="MF_00161">
    <property type="entry name" value="LspA"/>
    <property type="match status" value="1"/>
</dbReference>
<feature type="active site" evidence="9">
    <location>
        <position position="147"/>
    </location>
</feature>
<evidence type="ECO:0000313" key="13">
    <source>
        <dbReference type="Proteomes" id="UP000178885"/>
    </source>
</evidence>
<evidence type="ECO:0000256" key="6">
    <source>
        <dbReference type="ARBA" id="ARBA00022801"/>
    </source>
</evidence>
<dbReference type="UniPathway" id="UPA00665"/>
<dbReference type="Pfam" id="PF01252">
    <property type="entry name" value="Peptidase_A8"/>
    <property type="match status" value="1"/>
</dbReference>